<evidence type="ECO:0000313" key="16">
    <source>
        <dbReference type="EMBL" id="CAL1293775.1"/>
    </source>
</evidence>
<name>A0AAV2BDN6_9ARAC</name>
<feature type="coiled-coil region" evidence="13">
    <location>
        <begin position="500"/>
        <end position="541"/>
    </location>
</feature>
<keyword evidence="11" id="KW-0472">Membrane</keyword>
<keyword evidence="9" id="KW-0446">Lipid-binding</keyword>
<keyword evidence="7" id="KW-1000">Mitochondrion outer membrane</keyword>
<evidence type="ECO:0000256" key="11">
    <source>
        <dbReference type="ARBA" id="ARBA00023136"/>
    </source>
</evidence>
<feature type="domain" description="Mitochondria-eating protein C-terminal" evidence="15">
    <location>
        <begin position="558"/>
        <end position="755"/>
    </location>
</feature>
<evidence type="ECO:0000256" key="5">
    <source>
        <dbReference type="ARBA" id="ARBA00019863"/>
    </source>
</evidence>
<dbReference type="AlphaFoldDB" id="A0AAV2BDN6"/>
<dbReference type="GO" id="GO:0008289">
    <property type="term" value="F:lipid binding"/>
    <property type="evidence" value="ECO:0007669"/>
    <property type="project" value="UniProtKB-KW"/>
</dbReference>
<dbReference type="GO" id="GO:0005741">
    <property type="term" value="C:mitochondrial outer membrane"/>
    <property type="evidence" value="ECO:0007669"/>
    <property type="project" value="UniProtKB-SubCell"/>
</dbReference>
<dbReference type="Pfam" id="PF16026">
    <property type="entry name" value="MIEAP"/>
    <property type="match status" value="1"/>
</dbReference>
<dbReference type="GO" id="GO:0035695">
    <property type="term" value="P:mitophagy by internal vacuole formation"/>
    <property type="evidence" value="ECO:0007669"/>
    <property type="project" value="TreeGrafter"/>
</dbReference>
<comment type="similarity">
    <text evidence="4">Belongs to the MIEAP family.</text>
</comment>
<comment type="subcellular location">
    <subcellularLocation>
        <location evidence="3">Cytoplasm</location>
    </subcellularLocation>
    <subcellularLocation>
        <location evidence="2">Mitochondrion matrix</location>
    </subcellularLocation>
    <subcellularLocation>
        <location evidence="1">Mitochondrion outer membrane</location>
    </subcellularLocation>
</comment>
<keyword evidence="10" id="KW-0496">Mitochondrion</keyword>
<evidence type="ECO:0000256" key="3">
    <source>
        <dbReference type="ARBA" id="ARBA00004496"/>
    </source>
</evidence>
<evidence type="ECO:0000256" key="1">
    <source>
        <dbReference type="ARBA" id="ARBA00004294"/>
    </source>
</evidence>
<evidence type="ECO:0000256" key="6">
    <source>
        <dbReference type="ARBA" id="ARBA00022490"/>
    </source>
</evidence>
<evidence type="ECO:0000256" key="14">
    <source>
        <dbReference type="SAM" id="MobiDB-lite"/>
    </source>
</evidence>
<keyword evidence="6" id="KW-0963">Cytoplasm</keyword>
<dbReference type="PANTHER" id="PTHR21771">
    <property type="entry name" value="MITOCHONDRIA-EATING PROTEIN-RELATED"/>
    <property type="match status" value="1"/>
</dbReference>
<evidence type="ECO:0000256" key="8">
    <source>
        <dbReference type="ARBA" id="ARBA00023054"/>
    </source>
</evidence>
<keyword evidence="8 13" id="KW-0175">Coiled coil</keyword>
<evidence type="ECO:0000256" key="9">
    <source>
        <dbReference type="ARBA" id="ARBA00023121"/>
    </source>
</evidence>
<feature type="region of interest" description="Disordered" evidence="14">
    <location>
        <begin position="429"/>
        <end position="456"/>
    </location>
</feature>
<dbReference type="Proteomes" id="UP001497382">
    <property type="component" value="Unassembled WGS sequence"/>
</dbReference>
<evidence type="ECO:0000256" key="12">
    <source>
        <dbReference type="ARBA" id="ARBA00032687"/>
    </source>
</evidence>
<sequence>MLQVPPPLLDSGQVSCPPWSSSRSLGLGCGAAVLNGVVGGGGGLIRPDRSSRTNVQKLTWRNSPWIRGYSHSDSKISSMTIADVSPTVAMKRVILLYENQQYREAANFINRLHRSTFKAILDDLPVDMFVEAMPQSLPILEALYAKVFLSDGLNFPMRLLRPESVIMQMAKMFSHREVFESIMNGQNPFILSCKKLIKVIVVSEPRLKKQMIGRKRALEKAVEGMGQHGLVGTSDKTLMNLHEALKVEFERAIHQYKIAVQKLDELCLTPKQLVTRSLSYGPAPTKASHQRQLSLRQDEIQERLIKNKSLLNVIEPTLTDHSLELLLKILQKRVEIDKDIIFQFTQLKKEVKDIKADAVVAPMLMKFSKGCSRVLELMKELGDEGDDDASSSDISGYHSDSDSAIANGSLQSRGCRRYNLMYRSVRVNSRSSSGCSPDTYSSEGSKSSRNKQKPVLRNGANRLFSASPDSKQSCSITVHVPDGTQSIVSTDSSSSSIWKIAALNKEIESLRAELDRAKSTIANLQDSEQRLKCRLAEQAQKMLERGAKFENVCLGEKRPTALVRQYGSLYAQARVDTLDALDALPPLQNADELKSKILFSVIVLSFRSVQNTLSEIKDQIHSILQVRDVRDNNVALKELETGIENYVRKTAETFNLSKNVNEVCSQIQATLYDYPCLKNCSGLLNYARDCVRLAWFLTNQNPPYVIDYETRTFRKDMHMRFHASNQASNIIKSYLWPTLMEGENGPCVHRGVVLT</sequence>
<evidence type="ECO:0000313" key="17">
    <source>
        <dbReference type="Proteomes" id="UP001497382"/>
    </source>
</evidence>
<organism evidence="16 17">
    <name type="scientific">Larinioides sclopetarius</name>
    <dbReference type="NCBI Taxonomy" id="280406"/>
    <lineage>
        <taxon>Eukaryota</taxon>
        <taxon>Metazoa</taxon>
        <taxon>Ecdysozoa</taxon>
        <taxon>Arthropoda</taxon>
        <taxon>Chelicerata</taxon>
        <taxon>Arachnida</taxon>
        <taxon>Araneae</taxon>
        <taxon>Araneomorphae</taxon>
        <taxon>Entelegynae</taxon>
        <taxon>Araneoidea</taxon>
        <taxon>Araneidae</taxon>
        <taxon>Larinioides</taxon>
    </lineage>
</organism>
<evidence type="ECO:0000256" key="7">
    <source>
        <dbReference type="ARBA" id="ARBA00022787"/>
    </source>
</evidence>
<evidence type="ECO:0000256" key="4">
    <source>
        <dbReference type="ARBA" id="ARBA00008233"/>
    </source>
</evidence>
<dbReference type="EMBL" id="CAXIEN010000334">
    <property type="protein sequence ID" value="CAL1293775.1"/>
    <property type="molecule type" value="Genomic_DNA"/>
</dbReference>
<dbReference type="PANTHER" id="PTHR21771:SF1">
    <property type="entry name" value="MITOCHONDRIA-EATING PROTEIN"/>
    <property type="match status" value="1"/>
</dbReference>
<keyword evidence="17" id="KW-1185">Reference proteome</keyword>
<comment type="caution">
    <text evidence="16">The sequence shown here is derived from an EMBL/GenBank/DDBJ whole genome shotgun (WGS) entry which is preliminary data.</text>
</comment>
<feature type="compositionally biased region" description="Polar residues" evidence="14">
    <location>
        <begin position="434"/>
        <end position="447"/>
    </location>
</feature>
<evidence type="ECO:0000256" key="10">
    <source>
        <dbReference type="ARBA" id="ARBA00023128"/>
    </source>
</evidence>
<reference evidence="16 17" key="1">
    <citation type="submission" date="2024-04" db="EMBL/GenBank/DDBJ databases">
        <authorList>
            <person name="Rising A."/>
            <person name="Reimegard J."/>
            <person name="Sonavane S."/>
            <person name="Akerstrom W."/>
            <person name="Nylinder S."/>
            <person name="Hedman E."/>
            <person name="Kallberg Y."/>
        </authorList>
    </citation>
    <scope>NUCLEOTIDE SEQUENCE [LARGE SCALE GENOMIC DNA]</scope>
</reference>
<gene>
    <name evidence="16" type="ORF">LARSCL_LOCUS18387</name>
</gene>
<accession>A0AAV2BDN6</accession>
<dbReference type="InterPro" id="IPR026169">
    <property type="entry name" value="MIEAP"/>
</dbReference>
<dbReference type="GO" id="GO:0005759">
    <property type="term" value="C:mitochondrial matrix"/>
    <property type="evidence" value="ECO:0007669"/>
    <property type="project" value="UniProtKB-SubCell"/>
</dbReference>
<evidence type="ECO:0000256" key="13">
    <source>
        <dbReference type="SAM" id="Coils"/>
    </source>
</evidence>
<protein>
    <recommendedName>
        <fullName evidence="5">Mitochondria-eating protein</fullName>
    </recommendedName>
    <alternativeName>
        <fullName evidence="12">Spermatogenesis-associated protein 18</fullName>
    </alternativeName>
</protein>
<dbReference type="InterPro" id="IPR031981">
    <property type="entry name" value="MIEAP_C"/>
</dbReference>
<proteinExistence type="inferred from homology"/>
<dbReference type="GO" id="GO:0035694">
    <property type="term" value="P:mitochondrial protein catabolic process"/>
    <property type="evidence" value="ECO:0007669"/>
    <property type="project" value="InterPro"/>
</dbReference>
<evidence type="ECO:0000259" key="15">
    <source>
        <dbReference type="Pfam" id="PF16026"/>
    </source>
</evidence>
<evidence type="ECO:0000256" key="2">
    <source>
        <dbReference type="ARBA" id="ARBA00004305"/>
    </source>
</evidence>